<protein>
    <submittedName>
        <fullName evidence="2">Epimerase</fullName>
    </submittedName>
</protein>
<dbReference type="SUPFAM" id="SSF51735">
    <property type="entry name" value="NAD(P)-binding Rossmann-fold domains"/>
    <property type="match status" value="1"/>
</dbReference>
<dbReference type="Gene3D" id="3.40.50.720">
    <property type="entry name" value="NAD(P)-binding Rossmann-like Domain"/>
    <property type="match status" value="1"/>
</dbReference>
<dbReference type="OrthoDB" id="9795501at2"/>
<dbReference type="PANTHER" id="PTHR43245:SF55">
    <property type="entry name" value="NAD(P)-BINDING DOMAIN-CONTAINING PROTEIN"/>
    <property type="match status" value="1"/>
</dbReference>
<dbReference type="InterPro" id="IPR050177">
    <property type="entry name" value="Lipid_A_modif_metabolic_enz"/>
</dbReference>
<accession>A0A1V2I3X6</accession>
<dbReference type="Pfam" id="PF01370">
    <property type="entry name" value="Epimerase"/>
    <property type="match status" value="1"/>
</dbReference>
<dbReference type="AlphaFoldDB" id="A0A1V2I3X6"/>
<comment type="caution">
    <text evidence="2">The sequence shown here is derived from an EMBL/GenBank/DDBJ whole genome shotgun (WGS) entry which is preliminary data.</text>
</comment>
<dbReference type="InterPro" id="IPR036291">
    <property type="entry name" value="NAD(P)-bd_dom_sf"/>
</dbReference>
<sequence>MRVLVTGVRGKVGGASAAALAAAGHDVVGTDRGAPVYDSALPGELPYVQADLTDAGDAFAVVRGFDAVVHAAAIPEPRQNPAHTVFANNITSAFHVVEACARGGAARLVNISSDSVPGFTFAPVPRVPDYCPIDEEHPNLPLDPYAQAKYFAEQLCDALVARSAVTAVSIRPAWVQGPGTYERNLGPFVRDPDLPSPVFWSYVDLDDLAELVVLAATSGSPGHRVVLAAQPDNIGGRDLRAAVARLYPTVQIRALERPDASGYSIARARELFGWDPRRSWRDHLDAEGHAR</sequence>
<feature type="domain" description="NAD-dependent epimerase/dehydratase" evidence="1">
    <location>
        <begin position="3"/>
        <end position="223"/>
    </location>
</feature>
<dbReference type="EMBL" id="MOMC01000063">
    <property type="protein sequence ID" value="ONH25112.1"/>
    <property type="molecule type" value="Genomic_DNA"/>
</dbReference>
<name>A0A1V2I3X6_9ACTN</name>
<evidence type="ECO:0000313" key="3">
    <source>
        <dbReference type="Proteomes" id="UP000188929"/>
    </source>
</evidence>
<organism evidence="2 3">
    <name type="scientific">Pseudofrankia asymbiotica</name>
    <dbReference type="NCBI Taxonomy" id="1834516"/>
    <lineage>
        <taxon>Bacteria</taxon>
        <taxon>Bacillati</taxon>
        <taxon>Actinomycetota</taxon>
        <taxon>Actinomycetes</taxon>
        <taxon>Frankiales</taxon>
        <taxon>Frankiaceae</taxon>
        <taxon>Pseudofrankia</taxon>
    </lineage>
</organism>
<keyword evidence="3" id="KW-1185">Reference proteome</keyword>
<dbReference type="PANTHER" id="PTHR43245">
    <property type="entry name" value="BIFUNCTIONAL POLYMYXIN RESISTANCE PROTEIN ARNA"/>
    <property type="match status" value="1"/>
</dbReference>
<proteinExistence type="predicted"/>
<evidence type="ECO:0000259" key="1">
    <source>
        <dbReference type="Pfam" id="PF01370"/>
    </source>
</evidence>
<dbReference type="InterPro" id="IPR001509">
    <property type="entry name" value="Epimerase_deHydtase"/>
</dbReference>
<dbReference type="RefSeq" id="WP_076820458.1">
    <property type="nucleotide sequence ID" value="NZ_MOMC01000063.1"/>
</dbReference>
<reference evidence="3" key="1">
    <citation type="submission" date="2016-10" db="EMBL/GenBank/DDBJ databases">
        <title>Frankia sp. NRRL B-16386 Genome sequencing.</title>
        <authorList>
            <person name="Ghodhbane-Gtari F."/>
            <person name="Swanson E."/>
            <person name="Gueddou A."/>
            <person name="Hezbri K."/>
            <person name="Ktari K."/>
            <person name="Nouioui I."/>
            <person name="Morris K."/>
            <person name="Simpson S."/>
            <person name="Abebe-Akele F."/>
            <person name="Thomas K."/>
            <person name="Gtari M."/>
            <person name="Tisa L.S."/>
        </authorList>
    </citation>
    <scope>NUCLEOTIDE SEQUENCE [LARGE SCALE GENOMIC DNA]</scope>
    <source>
        <strain evidence="3">NRRL B-16386</strain>
    </source>
</reference>
<evidence type="ECO:0000313" key="2">
    <source>
        <dbReference type="EMBL" id="ONH25112.1"/>
    </source>
</evidence>
<gene>
    <name evidence="2" type="ORF">BL253_28430</name>
</gene>
<dbReference type="Proteomes" id="UP000188929">
    <property type="component" value="Unassembled WGS sequence"/>
</dbReference>
<dbReference type="STRING" id="1834516.BL253_28430"/>